<evidence type="ECO:0000256" key="4">
    <source>
        <dbReference type="ARBA" id="ARBA00007786"/>
    </source>
</evidence>
<dbReference type="SUPFAM" id="SSF101148">
    <property type="entry name" value="Plant invertase/pectin methylesterase inhibitor"/>
    <property type="match status" value="1"/>
</dbReference>
<evidence type="ECO:0000256" key="12">
    <source>
        <dbReference type="RuleBase" id="RU000589"/>
    </source>
</evidence>
<comment type="caution">
    <text evidence="14">The sequence shown here is derived from an EMBL/GenBank/DDBJ whole genome shotgun (WGS) entry which is preliminary data.</text>
</comment>
<dbReference type="SMART" id="SM00856">
    <property type="entry name" value="PMEI"/>
    <property type="match status" value="1"/>
</dbReference>
<evidence type="ECO:0000256" key="1">
    <source>
        <dbReference type="ARBA" id="ARBA00004613"/>
    </source>
</evidence>
<gene>
    <name evidence="14" type="ORF">RD792_017109</name>
</gene>
<evidence type="ECO:0000313" key="14">
    <source>
        <dbReference type="EMBL" id="KAK4477846.1"/>
    </source>
</evidence>
<evidence type="ECO:0000256" key="3">
    <source>
        <dbReference type="ARBA" id="ARBA00006027"/>
    </source>
</evidence>
<evidence type="ECO:0000259" key="13">
    <source>
        <dbReference type="SMART" id="SM00856"/>
    </source>
</evidence>
<dbReference type="InterPro" id="IPR000070">
    <property type="entry name" value="Pectinesterase_cat"/>
</dbReference>
<keyword evidence="6" id="KW-0964">Secreted</keyword>
<feature type="domain" description="Pectinesterase inhibitor" evidence="13">
    <location>
        <begin position="51"/>
        <end position="201"/>
    </location>
</feature>
<evidence type="ECO:0000256" key="7">
    <source>
        <dbReference type="ARBA" id="ARBA00022801"/>
    </source>
</evidence>
<dbReference type="Pfam" id="PF01095">
    <property type="entry name" value="Pectinesterase"/>
    <property type="match status" value="1"/>
</dbReference>
<dbReference type="Proteomes" id="UP001291926">
    <property type="component" value="Unassembled WGS sequence"/>
</dbReference>
<accession>A0ABR0CN09</accession>
<comment type="subcellular location">
    <subcellularLocation>
        <location evidence="1">Secreted</location>
    </subcellularLocation>
</comment>
<feature type="active site" evidence="11">
    <location>
        <position position="425"/>
    </location>
</feature>
<sequence>MGFDSKKKKVAVAGFASLLLVAMVIGVAVSVTKKSDDGAAAPPSNSGSISASTKAVKAICSPTDYKETCEDSLSKANTTDPKELIKVAFDATVKNIGDVIKNSTLLQEAAKDSRTKEAFKVCKEVLETSIEDLKRSFDKVGEFDASKIDEYVSDVKTWLSGAITYQETCIDAFENTTGDTGEKMKKLLKTASELSSNGLAMVSDFSQIFSSLQLEGFTTSRRLLTEDIKFRLDYNGDEIDEGFTSKLFNKGNVPPSFVSPKARRLMAATPANVKINAIVAQDGSGQFKTISAAINSIPAKNNQTFVIYVKEGHYKEYVSIPKKVNNVVLMGDGPLKTIISGGKNYADGVQTFHTATLAVNADNFIAKDIAIENTAGPTKHQAVAVRVSGDKAIFYNVKMDGYQDTLYAHTYRQYYRGCTISGTIDFIFGDATAIFQNCQLTVRKPMDNQACMVTAQGRKDHRSVGAIVLQNCNIVAEPQFIEVKPALKAYLGRPWKEYSRTIIMQSSIDAFISPEGWAPWMGTFALDTLYYAEYQNRGPGSNVSGRVKWKGIKKITPQIAESFTPGKMYGGDEWIKAAGVPYTPGMINV</sequence>
<keyword evidence="7 12" id="KW-0378">Hydrolase</keyword>
<dbReference type="Pfam" id="PF04043">
    <property type="entry name" value="PMEI"/>
    <property type="match status" value="1"/>
</dbReference>
<proteinExistence type="inferred from homology"/>
<keyword evidence="9" id="KW-0961">Cell wall biogenesis/degradation</keyword>
<dbReference type="EC" id="3.1.1.11" evidence="5 12"/>
<keyword evidence="15" id="KW-1185">Reference proteome</keyword>
<dbReference type="Gene3D" id="2.160.20.10">
    <property type="entry name" value="Single-stranded right-handed beta-helix, Pectin lyase-like"/>
    <property type="match status" value="1"/>
</dbReference>
<comment type="catalytic activity">
    <reaction evidence="10 12">
        <text>[(1-&gt;4)-alpha-D-galacturonosyl methyl ester](n) + n H2O = [(1-&gt;4)-alpha-D-galacturonosyl](n) + n methanol + n H(+)</text>
        <dbReference type="Rhea" id="RHEA:22380"/>
        <dbReference type="Rhea" id="RHEA-COMP:14570"/>
        <dbReference type="Rhea" id="RHEA-COMP:14573"/>
        <dbReference type="ChEBI" id="CHEBI:15377"/>
        <dbReference type="ChEBI" id="CHEBI:15378"/>
        <dbReference type="ChEBI" id="CHEBI:17790"/>
        <dbReference type="ChEBI" id="CHEBI:140522"/>
        <dbReference type="ChEBI" id="CHEBI:140523"/>
        <dbReference type="EC" id="3.1.1.11"/>
    </reaction>
</comment>
<dbReference type="InterPro" id="IPR033131">
    <property type="entry name" value="Pectinesterase_Asp_AS"/>
</dbReference>
<reference evidence="14 15" key="1">
    <citation type="journal article" date="2023" name="bioRxiv">
        <title>Genome report: Whole genome sequence and annotation of Penstemon davidsonii.</title>
        <authorList>
            <person name="Ostevik K.L."/>
            <person name="Alabady M."/>
            <person name="Zhang M."/>
            <person name="Rausher M.D."/>
        </authorList>
    </citation>
    <scope>NUCLEOTIDE SEQUENCE [LARGE SCALE GENOMIC DNA]</scope>
    <source>
        <strain evidence="14">DNT005</strain>
        <tissue evidence="14">Whole leaf</tissue>
    </source>
</reference>
<evidence type="ECO:0000256" key="2">
    <source>
        <dbReference type="ARBA" id="ARBA00005184"/>
    </source>
</evidence>
<dbReference type="PROSITE" id="PS00503">
    <property type="entry name" value="PECTINESTERASE_2"/>
    <property type="match status" value="1"/>
</dbReference>
<dbReference type="PANTHER" id="PTHR31707">
    <property type="entry name" value="PECTINESTERASE"/>
    <property type="match status" value="1"/>
</dbReference>
<evidence type="ECO:0000256" key="9">
    <source>
        <dbReference type="ARBA" id="ARBA00023316"/>
    </source>
</evidence>
<protein>
    <recommendedName>
        <fullName evidence="5 12">Pectinesterase</fullName>
        <ecNumber evidence="5 12">3.1.1.11</ecNumber>
    </recommendedName>
</protein>
<dbReference type="Gene3D" id="1.20.140.40">
    <property type="entry name" value="Invertase/pectin methylesterase inhibitor family protein"/>
    <property type="match status" value="1"/>
</dbReference>
<evidence type="ECO:0000256" key="10">
    <source>
        <dbReference type="ARBA" id="ARBA00047928"/>
    </source>
</evidence>
<evidence type="ECO:0000256" key="5">
    <source>
        <dbReference type="ARBA" id="ARBA00013229"/>
    </source>
</evidence>
<evidence type="ECO:0000256" key="11">
    <source>
        <dbReference type="PROSITE-ProRule" id="PRU10040"/>
    </source>
</evidence>
<dbReference type="InterPro" id="IPR011050">
    <property type="entry name" value="Pectin_lyase_fold/virulence"/>
</dbReference>
<evidence type="ECO:0000256" key="6">
    <source>
        <dbReference type="ARBA" id="ARBA00022525"/>
    </source>
</evidence>
<evidence type="ECO:0000313" key="15">
    <source>
        <dbReference type="Proteomes" id="UP001291926"/>
    </source>
</evidence>
<dbReference type="InterPro" id="IPR006501">
    <property type="entry name" value="Pectinesterase_inhib_dom"/>
</dbReference>
<evidence type="ECO:0000256" key="8">
    <source>
        <dbReference type="ARBA" id="ARBA00023085"/>
    </source>
</evidence>
<dbReference type="InterPro" id="IPR035513">
    <property type="entry name" value="Invertase/methylesterase_inhib"/>
</dbReference>
<comment type="similarity">
    <text evidence="3">In the N-terminal section; belongs to the PMEI family.</text>
</comment>
<dbReference type="NCBIfam" id="TIGR01614">
    <property type="entry name" value="PME_inhib"/>
    <property type="match status" value="1"/>
</dbReference>
<dbReference type="SUPFAM" id="SSF51126">
    <property type="entry name" value="Pectin lyase-like"/>
    <property type="match status" value="1"/>
</dbReference>
<keyword evidence="8 12" id="KW-0063">Aspartyl esterase</keyword>
<name>A0ABR0CN09_9LAMI</name>
<dbReference type="CDD" id="cd15798">
    <property type="entry name" value="PMEI-like_3"/>
    <property type="match status" value="1"/>
</dbReference>
<comment type="similarity">
    <text evidence="4">In the C-terminal section; belongs to the pectinesterase family.</text>
</comment>
<dbReference type="InterPro" id="IPR012334">
    <property type="entry name" value="Pectin_lyas_fold"/>
</dbReference>
<organism evidence="14 15">
    <name type="scientific">Penstemon davidsonii</name>
    <dbReference type="NCBI Taxonomy" id="160366"/>
    <lineage>
        <taxon>Eukaryota</taxon>
        <taxon>Viridiplantae</taxon>
        <taxon>Streptophyta</taxon>
        <taxon>Embryophyta</taxon>
        <taxon>Tracheophyta</taxon>
        <taxon>Spermatophyta</taxon>
        <taxon>Magnoliopsida</taxon>
        <taxon>eudicotyledons</taxon>
        <taxon>Gunneridae</taxon>
        <taxon>Pentapetalae</taxon>
        <taxon>asterids</taxon>
        <taxon>lamiids</taxon>
        <taxon>Lamiales</taxon>
        <taxon>Plantaginaceae</taxon>
        <taxon>Cheloneae</taxon>
        <taxon>Penstemon</taxon>
    </lineage>
</organism>
<comment type="pathway">
    <text evidence="2 12">Glycan metabolism; pectin degradation; 2-dehydro-3-deoxy-D-gluconate from pectin: step 1/5.</text>
</comment>
<dbReference type="EMBL" id="JAYDYQ010002688">
    <property type="protein sequence ID" value="KAK4477846.1"/>
    <property type="molecule type" value="Genomic_DNA"/>
</dbReference>